<name>A0A9P9WJ81_9PEZI</name>
<evidence type="ECO:0000313" key="1">
    <source>
        <dbReference type="EMBL" id="KAI1866427.1"/>
    </source>
</evidence>
<dbReference type="EMBL" id="JAFIMR010000020">
    <property type="protein sequence ID" value="KAI1866427.1"/>
    <property type="molecule type" value="Genomic_DNA"/>
</dbReference>
<evidence type="ECO:0000313" key="2">
    <source>
        <dbReference type="Proteomes" id="UP000829685"/>
    </source>
</evidence>
<organism evidence="1 2">
    <name type="scientific">Neoarthrinium moseri</name>
    <dbReference type="NCBI Taxonomy" id="1658444"/>
    <lineage>
        <taxon>Eukaryota</taxon>
        <taxon>Fungi</taxon>
        <taxon>Dikarya</taxon>
        <taxon>Ascomycota</taxon>
        <taxon>Pezizomycotina</taxon>
        <taxon>Sordariomycetes</taxon>
        <taxon>Xylariomycetidae</taxon>
        <taxon>Amphisphaeriales</taxon>
        <taxon>Apiosporaceae</taxon>
        <taxon>Neoarthrinium</taxon>
    </lineage>
</organism>
<gene>
    <name evidence="1" type="ORF">JX265_007728</name>
</gene>
<keyword evidence="2" id="KW-1185">Reference proteome</keyword>
<accession>A0A9P9WJ81</accession>
<dbReference type="AlphaFoldDB" id="A0A9P9WJ81"/>
<comment type="caution">
    <text evidence="1">The sequence shown here is derived from an EMBL/GenBank/DDBJ whole genome shotgun (WGS) entry which is preliminary data.</text>
</comment>
<reference evidence="1" key="1">
    <citation type="submission" date="2021-03" db="EMBL/GenBank/DDBJ databases">
        <title>Revisited historic fungal species revealed as producer of novel bioactive compounds through whole genome sequencing and comparative genomics.</title>
        <authorList>
            <person name="Vignolle G.A."/>
            <person name="Hochenegger N."/>
            <person name="Mach R.L."/>
            <person name="Mach-Aigner A.R."/>
            <person name="Javad Rahimi M."/>
            <person name="Salim K.A."/>
            <person name="Chan C.M."/>
            <person name="Lim L.B.L."/>
            <person name="Cai F."/>
            <person name="Druzhinina I.S."/>
            <person name="U'Ren J.M."/>
            <person name="Derntl C."/>
        </authorList>
    </citation>
    <scope>NUCLEOTIDE SEQUENCE</scope>
    <source>
        <strain evidence="1">TUCIM 5799</strain>
    </source>
</reference>
<dbReference type="Proteomes" id="UP000829685">
    <property type="component" value="Unassembled WGS sequence"/>
</dbReference>
<protein>
    <submittedName>
        <fullName evidence="1">Uncharacterized protein</fullName>
    </submittedName>
</protein>
<proteinExistence type="predicted"/>
<sequence>MGNDRTERLTQHVQRSSLLNPRAPQFSHYPSGILDYQGFPSNYLFDTASGSRSVSDSILQKNHKKNTGHIHSRSISVDFPSQELKIKLPNSAANPKGSCKDMEYLSANNVQAWHPHRIRDRDLTGVVPTCKEHQHFVAGSGDSIWQQSKIYYRRAFTPLETSGRGTNSIPGNSSLAIGYENRRPDIHSRAASRSSSQKLQFESQEAGRIAAQRAAFDDARVFEDDSEFYPGNVIDEYGEA</sequence>